<sequence length="593" mass="66254">MDTNLSDAKILSPRRNSTEATSIDELAREQLQHFSIDGDTEHGRLLLETAELLYRAQGNLSQLWAQARATLAKLDRSDKIAYFNAKRFMSFQLAKLLDTLQNPLRASFQSLQGDDFNITTRGGYPLFDNIPAIFSATPVIARTATYIYACTEWVDDAFRGREPSHDIYSRLLNPTSISLANAIVDLECGSAASEYMAWNFNSGMAAIDALLSNQLARGDILIVSRHIYGGVHQLLQDFYARRDKMAIKLVWFDGTRGDEFEKLLWDTQANHAEAIKGGARIHVYIESPCNPHGTMLDVPAICRAAHREKLLVSLDSTLATPFLYQPLRREERAERPDFVVHSYTKDIGGTGAATAGVVIGENHRMFIPKGDSARGLNWNQCLFWDVYYIKGAFLDADKAWEVHCGMRTLEMRMLTKCINTRCLSHFFASHPKIRVNCHALAQHPNSDLRVQLLRYQLPTPLFSIDMEAAGIPTEAFKRFFDALEPAFGQMVSLGQTNTMVLCPALTSHSELSPEAMEAADIFPTTIRISVGDENMAQLVAHVISCARLHLDPVSPGFSDGFMAADEADALFTRFYLESHGKVAEAFPRVADYL</sequence>
<dbReference type="Gene3D" id="3.40.640.10">
    <property type="entry name" value="Type I PLP-dependent aspartate aminotransferase-like (Major domain)"/>
    <property type="match status" value="1"/>
</dbReference>
<dbReference type="InterPro" id="IPR000277">
    <property type="entry name" value="Cys/Met-Metab_PyrdxlP-dep_enz"/>
</dbReference>
<proteinExistence type="inferred from homology"/>
<organism evidence="4 5">
    <name type="scientific">Microbulbifer taiwanensis</name>
    <dbReference type="NCBI Taxonomy" id="986746"/>
    <lineage>
        <taxon>Bacteria</taxon>
        <taxon>Pseudomonadati</taxon>
        <taxon>Pseudomonadota</taxon>
        <taxon>Gammaproteobacteria</taxon>
        <taxon>Cellvibrionales</taxon>
        <taxon>Microbulbiferaceae</taxon>
        <taxon>Microbulbifer</taxon>
    </lineage>
</organism>
<evidence type="ECO:0000313" key="5">
    <source>
        <dbReference type="Proteomes" id="UP001596425"/>
    </source>
</evidence>
<evidence type="ECO:0000256" key="3">
    <source>
        <dbReference type="RuleBase" id="RU362118"/>
    </source>
</evidence>
<comment type="caution">
    <text evidence="4">The sequence shown here is derived from an EMBL/GenBank/DDBJ whole genome shotgun (WGS) entry which is preliminary data.</text>
</comment>
<dbReference type="RefSeq" id="WP_193189490.1">
    <property type="nucleotide sequence ID" value="NZ_JACZFR010000007.1"/>
</dbReference>
<dbReference type="PANTHER" id="PTHR11808:SF80">
    <property type="entry name" value="CYSTATHIONINE GAMMA-LYASE"/>
    <property type="match status" value="1"/>
</dbReference>
<dbReference type="Pfam" id="PF01053">
    <property type="entry name" value="Cys_Met_Meta_PP"/>
    <property type="match status" value="1"/>
</dbReference>
<name>A0ABW1YJV6_9GAMM</name>
<comment type="cofactor">
    <cofactor evidence="1 3">
        <name>pyridoxal 5'-phosphate</name>
        <dbReference type="ChEBI" id="CHEBI:597326"/>
    </cofactor>
</comment>
<evidence type="ECO:0000313" key="4">
    <source>
        <dbReference type="EMBL" id="MFC6633033.1"/>
    </source>
</evidence>
<dbReference type="SUPFAM" id="SSF53383">
    <property type="entry name" value="PLP-dependent transferases"/>
    <property type="match status" value="1"/>
</dbReference>
<dbReference type="PANTHER" id="PTHR11808">
    <property type="entry name" value="TRANS-SULFURATION ENZYME FAMILY MEMBER"/>
    <property type="match status" value="1"/>
</dbReference>
<dbReference type="Gene3D" id="3.90.1150.10">
    <property type="entry name" value="Aspartate Aminotransferase, domain 1"/>
    <property type="match status" value="1"/>
</dbReference>
<dbReference type="Proteomes" id="UP001596425">
    <property type="component" value="Unassembled WGS sequence"/>
</dbReference>
<reference evidence="5" key="1">
    <citation type="journal article" date="2019" name="Int. J. Syst. Evol. Microbiol.">
        <title>The Global Catalogue of Microorganisms (GCM) 10K type strain sequencing project: providing services to taxonomists for standard genome sequencing and annotation.</title>
        <authorList>
            <consortium name="The Broad Institute Genomics Platform"/>
            <consortium name="The Broad Institute Genome Sequencing Center for Infectious Disease"/>
            <person name="Wu L."/>
            <person name="Ma J."/>
        </authorList>
    </citation>
    <scope>NUCLEOTIDE SEQUENCE [LARGE SCALE GENOMIC DNA]</scope>
    <source>
        <strain evidence="5">CGMCC 1.13718</strain>
    </source>
</reference>
<protein>
    <submittedName>
        <fullName evidence="4">Trans-sulfuration enzyme family protein</fullName>
    </submittedName>
</protein>
<keyword evidence="2 3" id="KW-0663">Pyridoxal phosphate</keyword>
<dbReference type="EMBL" id="JBHSVR010000001">
    <property type="protein sequence ID" value="MFC6633033.1"/>
    <property type="molecule type" value="Genomic_DNA"/>
</dbReference>
<gene>
    <name evidence="4" type="ORF">ACFQBM_07080</name>
</gene>
<keyword evidence="5" id="KW-1185">Reference proteome</keyword>
<dbReference type="InterPro" id="IPR015421">
    <property type="entry name" value="PyrdxlP-dep_Trfase_major"/>
</dbReference>
<evidence type="ECO:0000256" key="2">
    <source>
        <dbReference type="ARBA" id="ARBA00022898"/>
    </source>
</evidence>
<comment type="similarity">
    <text evidence="3">Belongs to the trans-sulfuration enzymes family.</text>
</comment>
<accession>A0ABW1YJV6</accession>
<evidence type="ECO:0000256" key="1">
    <source>
        <dbReference type="ARBA" id="ARBA00001933"/>
    </source>
</evidence>
<dbReference type="InterPro" id="IPR015422">
    <property type="entry name" value="PyrdxlP-dep_Trfase_small"/>
</dbReference>
<dbReference type="InterPro" id="IPR015424">
    <property type="entry name" value="PyrdxlP-dep_Trfase"/>
</dbReference>